<name>A0A1S1R4U7_9ACTN</name>
<dbReference type="Proteomes" id="UP000179769">
    <property type="component" value="Unassembled WGS sequence"/>
</dbReference>
<proteinExistence type="predicted"/>
<evidence type="ECO:0000313" key="1">
    <source>
        <dbReference type="EMBL" id="OHV39764.1"/>
    </source>
</evidence>
<reference evidence="2" key="1">
    <citation type="submission" date="2016-07" db="EMBL/GenBank/DDBJ databases">
        <title>Frankia sp. NRRL B-16219 Genome sequencing.</title>
        <authorList>
            <person name="Ghodhbane-Gtari F."/>
            <person name="Swanson E."/>
            <person name="Gueddou A."/>
            <person name="Louati M."/>
            <person name="Nouioui I."/>
            <person name="Hezbri K."/>
            <person name="Abebe-Akele F."/>
            <person name="Simpson S."/>
            <person name="Morris K."/>
            <person name="Thomas K."/>
            <person name="Gtari M."/>
            <person name="Tisa L.S."/>
        </authorList>
    </citation>
    <scope>NUCLEOTIDE SEQUENCE [LARGE SCALE GENOMIC DNA]</scope>
    <source>
        <strain evidence="2">NRRL B-16219</strain>
    </source>
</reference>
<organism evidence="1 2">
    <name type="scientific">Parafrankia soli</name>
    <dbReference type="NCBI Taxonomy" id="2599596"/>
    <lineage>
        <taxon>Bacteria</taxon>
        <taxon>Bacillati</taxon>
        <taxon>Actinomycetota</taxon>
        <taxon>Actinomycetes</taxon>
        <taxon>Frankiales</taxon>
        <taxon>Frankiaceae</taxon>
        <taxon>Parafrankia</taxon>
    </lineage>
</organism>
<protein>
    <submittedName>
        <fullName evidence="1">Uncharacterized protein</fullName>
    </submittedName>
</protein>
<evidence type="ECO:0000313" key="2">
    <source>
        <dbReference type="Proteomes" id="UP000179769"/>
    </source>
</evidence>
<accession>A0A1S1R4U7</accession>
<dbReference type="AlphaFoldDB" id="A0A1S1R4U7"/>
<comment type="caution">
    <text evidence="1">The sequence shown here is derived from an EMBL/GenBank/DDBJ whole genome shotgun (WGS) entry which is preliminary data.</text>
</comment>
<sequence>MNNLATLAASVTEFAACNTMTLVPAAPERDLGPEVNISPGALDLPGFLALAAMLGGAVLYLKAVAFDPDNDEDEVADPPTHLIKNKGETGRVSVAFAANGLIRFWEQSAPWYLEWQELTGRPSARFPAQRDADEDTERLSDEERARLSAELVDTLLADPGFRAAKQGGARQPVLRTFVRCPERVTL</sequence>
<gene>
    <name evidence="1" type="ORF">BBK14_32845</name>
</gene>
<dbReference type="RefSeq" id="WP_071060996.1">
    <property type="nucleotide sequence ID" value="NZ_MAXA01000089.1"/>
</dbReference>
<dbReference type="EMBL" id="MAXA01000089">
    <property type="protein sequence ID" value="OHV39764.1"/>
    <property type="molecule type" value="Genomic_DNA"/>
</dbReference>
<dbReference type="OrthoDB" id="3340672at2"/>
<keyword evidence="2" id="KW-1185">Reference proteome</keyword>